<protein>
    <submittedName>
        <fullName evidence="1">HDC18289</fullName>
    </submittedName>
</protein>
<accession>Q6IIH3</accession>
<dbReference type="EMBL" id="BK003093">
    <property type="protein sequence ID" value="DAA03293.1"/>
    <property type="molecule type" value="Genomic_DNA"/>
</dbReference>
<evidence type="ECO:0000313" key="1">
    <source>
        <dbReference type="EMBL" id="DAA03293.1"/>
    </source>
</evidence>
<name>Q6IIH3_DROME</name>
<dbReference type="AlphaFoldDB" id="Q6IIH3"/>
<gene>
    <name evidence="1" type="ORF">HDC18289</name>
</gene>
<reference evidence="1" key="1">
    <citation type="journal article" date="2003" name="Genome Biol.">
        <title>An integrated gene annotation and transcriptional profiling approach towards the full gene content of the Drosophila genome.</title>
        <authorList>
            <person name="Hild M."/>
            <person name="Beckmann B."/>
            <person name="Haas S.A."/>
            <person name="Koch B."/>
            <person name="Solovyev V."/>
            <person name="Busold C."/>
            <person name="Fellenberg K."/>
            <person name="Boutros M."/>
            <person name="Vingron M."/>
            <person name="Sauer F."/>
            <person name="Hoheisel J.D."/>
            <person name="Paro R."/>
        </authorList>
    </citation>
    <scope>NUCLEOTIDE SEQUENCE</scope>
</reference>
<proteinExistence type="predicted"/>
<organism evidence="1">
    <name type="scientific">Drosophila melanogaster</name>
    <name type="common">Fruit fly</name>
    <dbReference type="NCBI Taxonomy" id="7227"/>
    <lineage>
        <taxon>Eukaryota</taxon>
        <taxon>Metazoa</taxon>
        <taxon>Ecdysozoa</taxon>
        <taxon>Arthropoda</taxon>
        <taxon>Hexapoda</taxon>
        <taxon>Insecta</taxon>
        <taxon>Pterygota</taxon>
        <taxon>Neoptera</taxon>
        <taxon>Endopterygota</taxon>
        <taxon>Diptera</taxon>
        <taxon>Brachycera</taxon>
        <taxon>Muscomorpha</taxon>
        <taxon>Ephydroidea</taxon>
        <taxon>Drosophilidae</taxon>
        <taxon>Drosophila</taxon>
        <taxon>Sophophora</taxon>
    </lineage>
</organism>
<sequence length="66" mass="7010">MFPRGEVVSSVSGSSMRAFPAFPAFPTWWLLSSSVNCPIMSEKAVQAEASADVNFAQPAASAFNLI</sequence>